<evidence type="ECO:0000256" key="1">
    <source>
        <dbReference type="SAM" id="MobiDB-lite"/>
    </source>
</evidence>
<feature type="region of interest" description="Disordered" evidence="1">
    <location>
        <begin position="376"/>
        <end position="398"/>
    </location>
</feature>
<comment type="caution">
    <text evidence="2">The sequence shown here is derived from an EMBL/GenBank/DDBJ whole genome shotgun (WGS) entry which is preliminary data.</text>
</comment>
<reference evidence="2 3" key="1">
    <citation type="submission" date="2023-03" db="EMBL/GenBank/DDBJ databases">
        <title>Genome insight into feeding habits of ladybird beetles.</title>
        <authorList>
            <person name="Li H.-S."/>
            <person name="Huang Y.-H."/>
            <person name="Pang H."/>
        </authorList>
    </citation>
    <scope>NUCLEOTIDE SEQUENCE [LARGE SCALE GENOMIC DNA]</scope>
    <source>
        <strain evidence="2">SYSU_2023b</strain>
        <tissue evidence="2">Whole body</tissue>
    </source>
</reference>
<organism evidence="2 3">
    <name type="scientific">Henosepilachna vigintioctopunctata</name>
    <dbReference type="NCBI Taxonomy" id="420089"/>
    <lineage>
        <taxon>Eukaryota</taxon>
        <taxon>Metazoa</taxon>
        <taxon>Ecdysozoa</taxon>
        <taxon>Arthropoda</taxon>
        <taxon>Hexapoda</taxon>
        <taxon>Insecta</taxon>
        <taxon>Pterygota</taxon>
        <taxon>Neoptera</taxon>
        <taxon>Endopterygota</taxon>
        <taxon>Coleoptera</taxon>
        <taxon>Polyphaga</taxon>
        <taxon>Cucujiformia</taxon>
        <taxon>Coccinelloidea</taxon>
        <taxon>Coccinellidae</taxon>
        <taxon>Epilachninae</taxon>
        <taxon>Epilachnini</taxon>
        <taxon>Henosepilachna</taxon>
    </lineage>
</organism>
<evidence type="ECO:0008006" key="4">
    <source>
        <dbReference type="Google" id="ProtNLM"/>
    </source>
</evidence>
<dbReference type="EMBL" id="JARQZJ010000092">
    <property type="protein sequence ID" value="KAK9884202.1"/>
    <property type="molecule type" value="Genomic_DNA"/>
</dbReference>
<dbReference type="AlphaFoldDB" id="A0AAW1UL26"/>
<evidence type="ECO:0000313" key="3">
    <source>
        <dbReference type="Proteomes" id="UP001431783"/>
    </source>
</evidence>
<accession>A0AAW1UL26</accession>
<evidence type="ECO:0000313" key="2">
    <source>
        <dbReference type="EMBL" id="KAK9884202.1"/>
    </source>
</evidence>
<keyword evidence="3" id="KW-1185">Reference proteome</keyword>
<protein>
    <recommendedName>
        <fullName evidence="4">CCHC-type domain-containing protein</fullName>
    </recommendedName>
</protein>
<dbReference type="Proteomes" id="UP001431783">
    <property type="component" value="Unassembled WGS sequence"/>
</dbReference>
<proteinExistence type="predicted"/>
<sequence>MEWNAIDSGNPPDPGGTNMDEYHKSTSQNELTTSLLTQSLNLINDKYIENSDFNQVTFDKVLSQSKLALCKKNNTSQITQESILSQEPYLQSQSSNNTNIESTQETRKKSLIKSYDLTDTGPFKIYIESKNENIGSLHPMSLGRILHKNDKSISDNVVDISKLGRNRICVEMRTALSANKTINAEFVKSMNLIAYIPQFLTKRVGVVRNVAVDITESDILEHLNSLSNNNFKVLEVKRMMRRVRNERNELTSDKVPLPIILITFKGQELPDKISIYRYKCSVEPYVQRVIQCFQCLRFGHISEQCRSKHRCKKCGGEHDVQNCEKVNPKCIHCSGNHLSTDNINCSEFLKQKRIKKIMAFENISYKEALTKESNSYASAVRSNSEKTSSSTFTSTRKRRITHYEPNISEQLRKAHNDIISLPNTSNVRGTCINNNIIDDSEKVWHNWNSNNLVSFIMESLNEILQNRNVIGNEEELKKFIYNKISIGSNTNISTLNKSTQFDHFTQ</sequence>
<gene>
    <name evidence="2" type="ORF">WA026_005155</name>
</gene>
<feature type="region of interest" description="Disordered" evidence="1">
    <location>
        <begin position="1"/>
        <end position="28"/>
    </location>
</feature>
<name>A0AAW1UL26_9CUCU</name>
<feature type="compositionally biased region" description="Low complexity" evidence="1">
    <location>
        <begin position="381"/>
        <end position="394"/>
    </location>
</feature>